<keyword evidence="3" id="KW-1185">Reference proteome</keyword>
<name>A0A8S1ZRU8_ARAAE</name>
<evidence type="ECO:0000256" key="1">
    <source>
        <dbReference type="SAM" id="Coils"/>
    </source>
</evidence>
<gene>
    <name evidence="2" type="ORF">AARE701A_LOCUS2818</name>
</gene>
<protein>
    <submittedName>
        <fullName evidence="2">Uncharacterized protein</fullName>
    </submittedName>
</protein>
<sequence length="251" mass="29104">MESMSITHRVVRHDKRLPQSRYSPYILGSVTTTIPYTKETDLTIERQKDKAIRLGVELSLFVAEAMFILSDDLRSMLLFFPLLVKYAGYKNTNDGPVVRRLFCVMLYVFETYIKPKNGVYQADGKSIQRELIGKSHQNFSFGIKELDRIVFVLGKRESSFADVVKLQTDFEHYNQELKKLEETLRSAKDVSEANGFVRDEIKSNILHLWNSLFETPSKLIHPKVRMLEMLRPLLNQSRESICSRLIASLHI</sequence>
<dbReference type="Pfam" id="PF06683">
    <property type="entry name" value="DUF1184"/>
    <property type="match status" value="1"/>
</dbReference>
<dbReference type="AlphaFoldDB" id="A0A8S1ZRU8"/>
<organism evidence="2 3">
    <name type="scientific">Arabidopsis arenosa</name>
    <name type="common">Sand rock-cress</name>
    <name type="synonym">Cardaminopsis arenosa</name>
    <dbReference type="NCBI Taxonomy" id="38785"/>
    <lineage>
        <taxon>Eukaryota</taxon>
        <taxon>Viridiplantae</taxon>
        <taxon>Streptophyta</taxon>
        <taxon>Embryophyta</taxon>
        <taxon>Tracheophyta</taxon>
        <taxon>Spermatophyta</taxon>
        <taxon>Magnoliopsida</taxon>
        <taxon>eudicotyledons</taxon>
        <taxon>Gunneridae</taxon>
        <taxon>Pentapetalae</taxon>
        <taxon>rosids</taxon>
        <taxon>malvids</taxon>
        <taxon>Brassicales</taxon>
        <taxon>Brassicaceae</taxon>
        <taxon>Camelineae</taxon>
        <taxon>Arabidopsis</taxon>
    </lineage>
</organism>
<keyword evidence="1" id="KW-0175">Coiled coil</keyword>
<reference evidence="2" key="1">
    <citation type="submission" date="2021-01" db="EMBL/GenBank/DDBJ databases">
        <authorList>
            <person name="Bezrukov I."/>
        </authorList>
    </citation>
    <scope>NUCLEOTIDE SEQUENCE</scope>
</reference>
<feature type="coiled-coil region" evidence="1">
    <location>
        <begin position="163"/>
        <end position="190"/>
    </location>
</feature>
<proteinExistence type="predicted"/>
<dbReference type="EMBL" id="LR999451">
    <property type="protein sequence ID" value="CAE5959281.1"/>
    <property type="molecule type" value="Genomic_DNA"/>
</dbReference>
<dbReference type="InterPro" id="IPR009568">
    <property type="entry name" value="DUF1184"/>
</dbReference>
<evidence type="ECO:0000313" key="3">
    <source>
        <dbReference type="Proteomes" id="UP000682877"/>
    </source>
</evidence>
<dbReference type="Proteomes" id="UP000682877">
    <property type="component" value="Chromosome 1"/>
</dbReference>
<accession>A0A8S1ZRU8</accession>
<evidence type="ECO:0000313" key="2">
    <source>
        <dbReference type="EMBL" id="CAE5959281.1"/>
    </source>
</evidence>